<keyword evidence="6" id="KW-1185">Reference proteome</keyword>
<dbReference type="Proteomes" id="UP000192343">
    <property type="component" value="Unassembled WGS sequence"/>
</dbReference>
<dbReference type="GO" id="GO:0046872">
    <property type="term" value="F:metal ion binding"/>
    <property type="evidence" value="ECO:0007669"/>
    <property type="project" value="UniProtKB-KW"/>
</dbReference>
<dbReference type="GO" id="GO:0051536">
    <property type="term" value="F:iron-sulfur cluster binding"/>
    <property type="evidence" value="ECO:0007669"/>
    <property type="project" value="UniProtKB-KW"/>
</dbReference>
<dbReference type="InterPro" id="IPR017896">
    <property type="entry name" value="4Fe4S_Fe-S-bd"/>
</dbReference>
<dbReference type="STRING" id="1963862.B4O97_10540"/>
<comment type="caution">
    <text evidence="5">The sequence shown here is derived from an EMBL/GenBank/DDBJ whole genome shotgun (WGS) entry which is preliminary data.</text>
</comment>
<evidence type="ECO:0000256" key="1">
    <source>
        <dbReference type="ARBA" id="ARBA00022723"/>
    </source>
</evidence>
<dbReference type="OrthoDB" id="356549at2"/>
<dbReference type="Gene3D" id="3.30.70.20">
    <property type="match status" value="1"/>
</dbReference>
<dbReference type="EMBL" id="MWQY01000010">
    <property type="protein sequence ID" value="ORC35160.1"/>
    <property type="molecule type" value="Genomic_DNA"/>
</dbReference>
<proteinExistence type="predicted"/>
<reference evidence="5 6" key="1">
    <citation type="submission" date="2017-03" db="EMBL/GenBank/DDBJ databases">
        <title>Draft Genome sequence of Marispirochaeta sp. strain JC444.</title>
        <authorList>
            <person name="Shivani Y."/>
            <person name="Subhash Y."/>
            <person name="Sasikala C."/>
            <person name="Ramana C."/>
        </authorList>
    </citation>
    <scope>NUCLEOTIDE SEQUENCE [LARGE SCALE GENOMIC DNA]</scope>
    <source>
        <strain evidence="5 6">JC444</strain>
    </source>
</reference>
<keyword evidence="1" id="KW-0479">Metal-binding</keyword>
<evidence type="ECO:0000259" key="4">
    <source>
        <dbReference type="PROSITE" id="PS51379"/>
    </source>
</evidence>
<dbReference type="Pfam" id="PF00037">
    <property type="entry name" value="Fer4"/>
    <property type="match status" value="2"/>
</dbReference>
<keyword evidence="2" id="KW-0408">Iron</keyword>
<evidence type="ECO:0000313" key="5">
    <source>
        <dbReference type="EMBL" id="ORC35160.1"/>
    </source>
</evidence>
<organism evidence="5 6">
    <name type="scientific">Marispirochaeta aestuarii</name>
    <dbReference type="NCBI Taxonomy" id="1963862"/>
    <lineage>
        <taxon>Bacteria</taxon>
        <taxon>Pseudomonadati</taxon>
        <taxon>Spirochaetota</taxon>
        <taxon>Spirochaetia</taxon>
        <taxon>Spirochaetales</taxon>
        <taxon>Spirochaetaceae</taxon>
        <taxon>Marispirochaeta</taxon>
    </lineage>
</organism>
<dbReference type="Gene3D" id="3.40.50.300">
    <property type="entry name" value="P-loop containing nucleotide triphosphate hydrolases"/>
    <property type="match status" value="1"/>
</dbReference>
<dbReference type="RefSeq" id="WP_083050663.1">
    <property type="nucleotide sequence ID" value="NZ_MWQY01000010.1"/>
</dbReference>
<dbReference type="InterPro" id="IPR017900">
    <property type="entry name" value="4Fe4S_Fe_S_CS"/>
</dbReference>
<dbReference type="SUPFAM" id="SSF52540">
    <property type="entry name" value="P-loop containing nucleoside triphosphate hydrolases"/>
    <property type="match status" value="1"/>
</dbReference>
<dbReference type="Pfam" id="PF01656">
    <property type="entry name" value="CbiA"/>
    <property type="match status" value="1"/>
</dbReference>
<feature type="domain" description="4Fe-4S ferredoxin-type" evidence="4">
    <location>
        <begin position="89"/>
        <end position="118"/>
    </location>
</feature>
<protein>
    <submittedName>
        <fullName evidence="5">(4Fe-4S)-binding protein</fullName>
    </submittedName>
</protein>
<keyword evidence="3" id="KW-0411">Iron-sulfur</keyword>
<dbReference type="PROSITE" id="PS00198">
    <property type="entry name" value="4FE4S_FER_1"/>
    <property type="match status" value="1"/>
</dbReference>
<dbReference type="CDD" id="cd03110">
    <property type="entry name" value="SIMIBI_bact_arch"/>
    <property type="match status" value="1"/>
</dbReference>
<gene>
    <name evidence="5" type="ORF">B4O97_10540</name>
</gene>
<sequence>MKEIVVISGKGGTGKTSLTASFAVLGGKSLVTADCDVDAADMHILLEPEVKKAEDFYSGVLASIDPALCTGCGACDEVCRFDALEEKDGVYSVIPLNCEGCGYCARICPREAIRMEDQNVGEWYESRIKTGTLMVHARLGIGAENSGKLVAKVKNEAKRIARELECKIVLVDGSPGIGCPVVSSLSGADFVVFVTEPTVSGLHDLKRVHELVRRFSIPSGCIINKSDLNPETTEQVKAFLAEAGIRHLADLPYDESFTRAMVQGKTIVELDSGELKNQISACWNRILDTANA</sequence>
<feature type="domain" description="4Fe-4S ferredoxin-type" evidence="4">
    <location>
        <begin position="60"/>
        <end position="88"/>
    </location>
</feature>
<dbReference type="PANTHER" id="PTHR43534:SF1">
    <property type="entry name" value="4FE-4S CLUSTER CONTAINING PARA FAMILY ATPASE PROTEIN"/>
    <property type="match status" value="1"/>
</dbReference>
<evidence type="ECO:0000256" key="2">
    <source>
        <dbReference type="ARBA" id="ARBA00023004"/>
    </source>
</evidence>
<accession>A0A1Y1RXR6</accession>
<evidence type="ECO:0000256" key="3">
    <source>
        <dbReference type="ARBA" id="ARBA00023014"/>
    </source>
</evidence>
<dbReference type="InterPro" id="IPR027417">
    <property type="entry name" value="P-loop_NTPase"/>
</dbReference>
<dbReference type="AlphaFoldDB" id="A0A1Y1RXR6"/>
<name>A0A1Y1RXR6_9SPIO</name>
<evidence type="ECO:0000313" key="6">
    <source>
        <dbReference type="Proteomes" id="UP000192343"/>
    </source>
</evidence>
<dbReference type="PANTHER" id="PTHR43534">
    <property type="entry name" value="MIND SUPERFAMILY P-LOOP ATPASE CONTAINING AN INSERTED FERREDOXIN DOMAIN"/>
    <property type="match status" value="1"/>
</dbReference>
<dbReference type="InterPro" id="IPR002586">
    <property type="entry name" value="CobQ/CobB/MinD/ParA_Nub-bd_dom"/>
</dbReference>
<dbReference type="PROSITE" id="PS51379">
    <property type="entry name" value="4FE4S_FER_2"/>
    <property type="match status" value="2"/>
</dbReference>